<evidence type="ECO:0000313" key="2">
    <source>
        <dbReference type="EMBL" id="KAH7557128.1"/>
    </source>
</evidence>
<proteinExistence type="predicted"/>
<reference evidence="2 3" key="1">
    <citation type="submission" date="2021-02" db="EMBL/GenBank/DDBJ databases">
        <title>Plant Genome Project.</title>
        <authorList>
            <person name="Zhang R.-G."/>
        </authorList>
    </citation>
    <scope>NUCLEOTIDE SEQUENCE [LARGE SCALE GENOMIC DNA]</scope>
    <source>
        <tissue evidence="2">Leaves</tissue>
    </source>
</reference>
<evidence type="ECO:0000313" key="3">
    <source>
        <dbReference type="Proteomes" id="UP000827721"/>
    </source>
</evidence>
<name>A0ABQ8HEV4_9ROSI</name>
<keyword evidence="1" id="KW-0812">Transmembrane</keyword>
<sequence>MRILLHKLGSTMACVMLHRLYSKVFQHAHLNFETSTRQKRNNLHQSIKQKCQTLKNLNDVQTVMDSKKLKEVESQLDYLLEKEEVYWKQRSRESYGLRGRLFALIKDRIVQRFYGWQHKFISASEQEILLKAVFQAVPMLQLSFHLLLSGKALLGGESYLNKDSIRELEMKCRFLLLMIAGYPVLFLSKLYLLI</sequence>
<comment type="caution">
    <text evidence="2">The sequence shown here is derived from an EMBL/GenBank/DDBJ whole genome shotgun (WGS) entry which is preliminary data.</text>
</comment>
<feature type="transmembrane region" description="Helical" evidence="1">
    <location>
        <begin position="174"/>
        <end position="193"/>
    </location>
</feature>
<dbReference type="EMBL" id="JAFEMO010000011">
    <property type="protein sequence ID" value="KAH7557128.1"/>
    <property type="molecule type" value="Genomic_DNA"/>
</dbReference>
<organism evidence="2 3">
    <name type="scientific">Xanthoceras sorbifolium</name>
    <dbReference type="NCBI Taxonomy" id="99658"/>
    <lineage>
        <taxon>Eukaryota</taxon>
        <taxon>Viridiplantae</taxon>
        <taxon>Streptophyta</taxon>
        <taxon>Embryophyta</taxon>
        <taxon>Tracheophyta</taxon>
        <taxon>Spermatophyta</taxon>
        <taxon>Magnoliopsida</taxon>
        <taxon>eudicotyledons</taxon>
        <taxon>Gunneridae</taxon>
        <taxon>Pentapetalae</taxon>
        <taxon>rosids</taxon>
        <taxon>malvids</taxon>
        <taxon>Sapindales</taxon>
        <taxon>Sapindaceae</taxon>
        <taxon>Xanthoceroideae</taxon>
        <taxon>Xanthoceras</taxon>
    </lineage>
</organism>
<gene>
    <name evidence="2" type="ORF">JRO89_XS11G0052200</name>
</gene>
<dbReference type="Proteomes" id="UP000827721">
    <property type="component" value="Unassembled WGS sequence"/>
</dbReference>
<keyword evidence="3" id="KW-1185">Reference proteome</keyword>
<keyword evidence="1" id="KW-0472">Membrane</keyword>
<protein>
    <submittedName>
        <fullName evidence="2">Uncharacterized protein</fullName>
    </submittedName>
</protein>
<evidence type="ECO:0000256" key="1">
    <source>
        <dbReference type="SAM" id="Phobius"/>
    </source>
</evidence>
<keyword evidence="1" id="KW-1133">Transmembrane helix</keyword>
<accession>A0ABQ8HEV4</accession>